<dbReference type="AlphaFoldDB" id="A0A9P7RNF4"/>
<dbReference type="GO" id="GO:0016020">
    <property type="term" value="C:membrane"/>
    <property type="evidence" value="ECO:0007669"/>
    <property type="project" value="UniProtKB-SubCell"/>
</dbReference>
<evidence type="ECO:0000256" key="8">
    <source>
        <dbReference type="ARBA" id="ARBA00022989"/>
    </source>
</evidence>
<evidence type="ECO:0000256" key="2">
    <source>
        <dbReference type="ARBA" id="ARBA00004141"/>
    </source>
</evidence>
<dbReference type="OrthoDB" id="432881at2759"/>
<feature type="transmembrane region" description="Helical" evidence="11">
    <location>
        <begin position="60"/>
        <end position="79"/>
    </location>
</feature>
<proteinExistence type="predicted"/>
<evidence type="ECO:0000256" key="3">
    <source>
        <dbReference type="ARBA" id="ARBA00022448"/>
    </source>
</evidence>
<dbReference type="PANTHER" id="PTHR15422">
    <property type="entry name" value="OS05G0565100 PROTEIN"/>
    <property type="match status" value="1"/>
</dbReference>
<evidence type="ECO:0000313" key="14">
    <source>
        <dbReference type="Proteomes" id="UP001049176"/>
    </source>
</evidence>
<keyword evidence="6" id="KW-0479">Metal-binding</keyword>
<dbReference type="InterPro" id="IPR006593">
    <property type="entry name" value="Cyt_b561/ferric_Rdtase_TM"/>
</dbReference>
<feature type="transmembrane region" description="Helical" evidence="11">
    <location>
        <begin position="21"/>
        <end position="40"/>
    </location>
</feature>
<dbReference type="InterPro" id="IPR045150">
    <property type="entry name" value="CYB561D1/2"/>
</dbReference>
<protein>
    <recommendedName>
        <fullName evidence="12">Cytochrome b561 domain-containing protein</fullName>
    </recommendedName>
</protein>
<keyword evidence="8 11" id="KW-1133">Transmembrane helix</keyword>
<evidence type="ECO:0000256" key="6">
    <source>
        <dbReference type="ARBA" id="ARBA00022723"/>
    </source>
</evidence>
<keyword evidence="7" id="KW-0249">Electron transport</keyword>
<dbReference type="GeneID" id="66071696"/>
<keyword evidence="4" id="KW-0349">Heme</keyword>
<evidence type="ECO:0000256" key="11">
    <source>
        <dbReference type="SAM" id="Phobius"/>
    </source>
</evidence>
<dbReference type="Pfam" id="PF03188">
    <property type="entry name" value="Cytochrom_B561"/>
    <property type="match status" value="1"/>
</dbReference>
<dbReference type="RefSeq" id="XP_043003153.1">
    <property type="nucleotide sequence ID" value="XM_043159550.1"/>
</dbReference>
<evidence type="ECO:0000256" key="9">
    <source>
        <dbReference type="ARBA" id="ARBA00023004"/>
    </source>
</evidence>
<dbReference type="Gene3D" id="1.20.120.1770">
    <property type="match status" value="1"/>
</dbReference>
<keyword evidence="5 11" id="KW-0812">Transmembrane</keyword>
<reference evidence="13" key="1">
    <citation type="journal article" date="2021" name="Genome Biol. Evol.">
        <title>The assembled and annotated genome of the fairy-ring fungus Marasmius oreades.</title>
        <authorList>
            <person name="Hiltunen M."/>
            <person name="Ament-Velasquez S.L."/>
            <person name="Johannesson H."/>
        </authorList>
    </citation>
    <scope>NUCLEOTIDE SEQUENCE</scope>
    <source>
        <strain evidence="13">03SP1</strain>
    </source>
</reference>
<evidence type="ECO:0000313" key="13">
    <source>
        <dbReference type="EMBL" id="KAG7086682.1"/>
    </source>
</evidence>
<evidence type="ECO:0000256" key="10">
    <source>
        <dbReference type="ARBA" id="ARBA00023136"/>
    </source>
</evidence>
<dbReference type="KEGG" id="more:E1B28_002620"/>
<keyword evidence="14" id="KW-1185">Reference proteome</keyword>
<organism evidence="13 14">
    <name type="scientific">Marasmius oreades</name>
    <name type="common">fairy-ring Marasmius</name>
    <dbReference type="NCBI Taxonomy" id="181124"/>
    <lineage>
        <taxon>Eukaryota</taxon>
        <taxon>Fungi</taxon>
        <taxon>Dikarya</taxon>
        <taxon>Basidiomycota</taxon>
        <taxon>Agaricomycotina</taxon>
        <taxon>Agaricomycetes</taxon>
        <taxon>Agaricomycetidae</taxon>
        <taxon>Agaricales</taxon>
        <taxon>Marasmiineae</taxon>
        <taxon>Marasmiaceae</taxon>
        <taxon>Marasmius</taxon>
    </lineage>
</organism>
<evidence type="ECO:0000256" key="1">
    <source>
        <dbReference type="ARBA" id="ARBA00001970"/>
    </source>
</evidence>
<evidence type="ECO:0000256" key="7">
    <source>
        <dbReference type="ARBA" id="ARBA00022982"/>
    </source>
</evidence>
<evidence type="ECO:0000256" key="5">
    <source>
        <dbReference type="ARBA" id="ARBA00022692"/>
    </source>
</evidence>
<keyword evidence="9" id="KW-0408">Iron</keyword>
<evidence type="ECO:0000256" key="4">
    <source>
        <dbReference type="ARBA" id="ARBA00022617"/>
    </source>
</evidence>
<comment type="subcellular location">
    <subcellularLocation>
        <location evidence="2">Membrane</location>
        <topology evidence="2">Multi-pass membrane protein</topology>
    </subcellularLocation>
</comment>
<comment type="cofactor">
    <cofactor evidence="1">
        <name>heme b</name>
        <dbReference type="ChEBI" id="CHEBI:60344"/>
    </cofactor>
</comment>
<accession>A0A9P7RNF4</accession>
<keyword evidence="3" id="KW-0813">Transport</keyword>
<dbReference type="PROSITE" id="PS50939">
    <property type="entry name" value="CYTOCHROME_B561"/>
    <property type="match status" value="1"/>
</dbReference>
<name>A0A9P7RNF4_9AGAR</name>
<dbReference type="GO" id="GO:0140575">
    <property type="term" value="F:transmembrane monodehydroascorbate reductase activity"/>
    <property type="evidence" value="ECO:0007669"/>
    <property type="project" value="InterPro"/>
</dbReference>
<dbReference type="GO" id="GO:0046872">
    <property type="term" value="F:metal ion binding"/>
    <property type="evidence" value="ECO:0007669"/>
    <property type="project" value="UniProtKB-KW"/>
</dbReference>
<comment type="caution">
    <text evidence="13">The sequence shown here is derived from an EMBL/GenBank/DDBJ whole genome shotgun (WGS) entry which is preliminary data.</text>
</comment>
<dbReference type="Proteomes" id="UP001049176">
    <property type="component" value="Chromosome 10"/>
</dbReference>
<feature type="transmembrane region" description="Helical" evidence="11">
    <location>
        <begin position="91"/>
        <end position="111"/>
    </location>
</feature>
<keyword evidence="10 11" id="KW-0472">Membrane</keyword>
<evidence type="ECO:0000259" key="12">
    <source>
        <dbReference type="PROSITE" id="PS50939"/>
    </source>
</evidence>
<dbReference type="PANTHER" id="PTHR15422:SF45">
    <property type="entry name" value="CYTOCHROME B561 DOMAIN-CONTAINING PROTEIN"/>
    <property type="match status" value="1"/>
</dbReference>
<feature type="domain" description="Cytochrome b561" evidence="12">
    <location>
        <begin position="1"/>
        <end position="114"/>
    </location>
</feature>
<sequence>MYNKRLKGSGHFRTWHGTFGILCMVWLLLQVVLGGGSVWFNGAAFGGGARAKAVWKYHRLSGYLLFFFLLLTVNLGGAWSQWGQRNFSYTMRLMVFVVSPASILTAVYSRIRFSKMKFLT</sequence>
<gene>
    <name evidence="13" type="ORF">E1B28_002620</name>
</gene>
<dbReference type="EMBL" id="CM032190">
    <property type="protein sequence ID" value="KAG7086682.1"/>
    <property type="molecule type" value="Genomic_DNA"/>
</dbReference>